<organism evidence="3 4">
    <name type="scientific">Candidatus Blautia stercorigallinarum</name>
    <dbReference type="NCBI Taxonomy" id="2838501"/>
    <lineage>
        <taxon>Bacteria</taxon>
        <taxon>Bacillati</taxon>
        <taxon>Bacillota</taxon>
        <taxon>Clostridia</taxon>
        <taxon>Lachnospirales</taxon>
        <taxon>Lachnospiraceae</taxon>
        <taxon>Blautia</taxon>
    </lineage>
</organism>
<protein>
    <submittedName>
        <fullName evidence="3">Helix-turn-helix domain-containing protein</fullName>
    </submittedName>
</protein>
<dbReference type="InterPro" id="IPR001387">
    <property type="entry name" value="Cro/C1-type_HTH"/>
</dbReference>
<dbReference type="GO" id="GO:0003677">
    <property type="term" value="F:DNA binding"/>
    <property type="evidence" value="ECO:0007669"/>
    <property type="project" value="UniProtKB-KW"/>
</dbReference>
<dbReference type="AlphaFoldDB" id="A0A9D1PFH1"/>
<evidence type="ECO:0000259" key="2">
    <source>
        <dbReference type="PROSITE" id="PS50943"/>
    </source>
</evidence>
<sequence length="372" mass="42598">MKEIHLGPILTENRRRMGITQEELAGFLGVSKAAVSKWETGSAYPDILMLPRLASFFNITIDQLMGYRPQLSREEIRQVYVDLAKEFTVLPFEKVLEHCREYIREYSSCYPLLFQIATLFVNHISLAPSPDEAQALIREALELFQKVKDHGKEPDLINSSLQMEAYCLLLLSRPQEVLDLLSEDLSITGPLEPLLASAWQMKGNLTEAKRVSQIGIYRDMLSLINQLLPYISLCTGDSFALKESCRRLQTISEVFHLDRLHPGVLLSCYITMAQAMLQTGEKEKALDILDAYTRLASGNIYPLKLHGDKYFYLLDSWFEKASGLGDYPPRNENTIRRSIIQALEENPAFSSLKEEPRFQEMARRLKKKEEEV</sequence>
<gene>
    <name evidence="3" type="ORF">H9747_09920</name>
</gene>
<evidence type="ECO:0000256" key="1">
    <source>
        <dbReference type="ARBA" id="ARBA00023125"/>
    </source>
</evidence>
<dbReference type="SMART" id="SM00530">
    <property type="entry name" value="HTH_XRE"/>
    <property type="match status" value="1"/>
</dbReference>
<dbReference type="Proteomes" id="UP000886814">
    <property type="component" value="Unassembled WGS sequence"/>
</dbReference>
<dbReference type="Gene3D" id="1.25.40.10">
    <property type="entry name" value="Tetratricopeptide repeat domain"/>
    <property type="match status" value="1"/>
</dbReference>
<reference evidence="3" key="1">
    <citation type="journal article" date="2021" name="PeerJ">
        <title>Extensive microbial diversity within the chicken gut microbiome revealed by metagenomics and culture.</title>
        <authorList>
            <person name="Gilroy R."/>
            <person name="Ravi A."/>
            <person name="Getino M."/>
            <person name="Pursley I."/>
            <person name="Horton D.L."/>
            <person name="Alikhan N.F."/>
            <person name="Baker D."/>
            <person name="Gharbi K."/>
            <person name="Hall N."/>
            <person name="Watson M."/>
            <person name="Adriaenssens E.M."/>
            <person name="Foster-Nyarko E."/>
            <person name="Jarju S."/>
            <person name="Secka A."/>
            <person name="Antonio M."/>
            <person name="Oren A."/>
            <person name="Chaudhuri R.R."/>
            <person name="La Ragione R."/>
            <person name="Hildebrand F."/>
            <person name="Pallen M.J."/>
        </authorList>
    </citation>
    <scope>NUCLEOTIDE SEQUENCE</scope>
    <source>
        <strain evidence="3">CHK195-9823</strain>
    </source>
</reference>
<evidence type="ECO:0000313" key="3">
    <source>
        <dbReference type="EMBL" id="HIV39293.1"/>
    </source>
</evidence>
<dbReference type="CDD" id="cd00093">
    <property type="entry name" value="HTH_XRE"/>
    <property type="match status" value="1"/>
</dbReference>
<dbReference type="PANTHER" id="PTHR46558">
    <property type="entry name" value="TRACRIPTIONAL REGULATORY PROTEIN-RELATED-RELATED"/>
    <property type="match status" value="1"/>
</dbReference>
<dbReference type="Pfam" id="PF01381">
    <property type="entry name" value="HTH_3"/>
    <property type="match status" value="1"/>
</dbReference>
<keyword evidence="1" id="KW-0238">DNA-binding</keyword>
<comment type="caution">
    <text evidence="3">The sequence shown here is derived from an EMBL/GenBank/DDBJ whole genome shotgun (WGS) entry which is preliminary data.</text>
</comment>
<proteinExistence type="predicted"/>
<dbReference type="InterPro" id="IPR010982">
    <property type="entry name" value="Lambda_DNA-bd_dom_sf"/>
</dbReference>
<name>A0A9D1PFH1_9FIRM</name>
<dbReference type="Gene3D" id="1.10.260.40">
    <property type="entry name" value="lambda repressor-like DNA-binding domains"/>
    <property type="match status" value="1"/>
</dbReference>
<dbReference type="EMBL" id="DXIQ01000063">
    <property type="protein sequence ID" value="HIV39293.1"/>
    <property type="molecule type" value="Genomic_DNA"/>
</dbReference>
<dbReference type="PROSITE" id="PS50943">
    <property type="entry name" value="HTH_CROC1"/>
    <property type="match status" value="1"/>
</dbReference>
<dbReference type="PANTHER" id="PTHR46558:SF11">
    <property type="entry name" value="HTH-TYPE TRANSCRIPTIONAL REGULATOR XRE"/>
    <property type="match status" value="1"/>
</dbReference>
<reference evidence="3" key="2">
    <citation type="submission" date="2021-04" db="EMBL/GenBank/DDBJ databases">
        <authorList>
            <person name="Gilroy R."/>
        </authorList>
    </citation>
    <scope>NUCLEOTIDE SEQUENCE</scope>
    <source>
        <strain evidence="3">CHK195-9823</strain>
    </source>
</reference>
<dbReference type="SUPFAM" id="SSF47413">
    <property type="entry name" value="lambda repressor-like DNA-binding domains"/>
    <property type="match status" value="1"/>
</dbReference>
<dbReference type="SUPFAM" id="SSF48452">
    <property type="entry name" value="TPR-like"/>
    <property type="match status" value="1"/>
</dbReference>
<accession>A0A9D1PFH1</accession>
<evidence type="ECO:0000313" key="4">
    <source>
        <dbReference type="Proteomes" id="UP000886814"/>
    </source>
</evidence>
<feature type="domain" description="HTH cro/C1-type" evidence="2">
    <location>
        <begin position="14"/>
        <end position="64"/>
    </location>
</feature>
<dbReference type="InterPro" id="IPR011990">
    <property type="entry name" value="TPR-like_helical_dom_sf"/>
</dbReference>